<sequence length="152" mass="17067">MQRKNWPNMGKASGNGRSEAVDILVQRNLKNRRFEEEIVSDNFAHWLGRLGNSAKHQNEDAVKQQQEKIIKKIMRDKGKSRKAIAVREIKPGIGQNIYPEGSTCGTKDMKVEAKDISGPGMDHECVWVLVSVPEGEVTGDIFDHGEYQPAHT</sequence>
<keyword evidence="2" id="KW-1185">Reference proteome</keyword>
<reference evidence="1" key="1">
    <citation type="submission" date="2018-11" db="EMBL/GenBank/DDBJ databases">
        <authorList>
            <consortium name="Pathogen Informatics"/>
        </authorList>
    </citation>
    <scope>NUCLEOTIDE SEQUENCE</scope>
</reference>
<comment type="caution">
    <text evidence="1">The sequence shown here is derived from an EMBL/GenBank/DDBJ whole genome shotgun (WGS) entry which is preliminary data.</text>
</comment>
<organism evidence="1 2">
    <name type="scientific">Protopolystoma xenopodis</name>
    <dbReference type="NCBI Taxonomy" id="117903"/>
    <lineage>
        <taxon>Eukaryota</taxon>
        <taxon>Metazoa</taxon>
        <taxon>Spiralia</taxon>
        <taxon>Lophotrochozoa</taxon>
        <taxon>Platyhelminthes</taxon>
        <taxon>Monogenea</taxon>
        <taxon>Polyopisthocotylea</taxon>
        <taxon>Polystomatidea</taxon>
        <taxon>Polystomatidae</taxon>
        <taxon>Protopolystoma</taxon>
    </lineage>
</organism>
<name>A0A3S5B255_9PLAT</name>
<dbReference type="AlphaFoldDB" id="A0A3S5B255"/>
<proteinExistence type="predicted"/>
<dbReference type="Proteomes" id="UP000784294">
    <property type="component" value="Unassembled WGS sequence"/>
</dbReference>
<accession>A0A3S5B255</accession>
<gene>
    <name evidence="1" type="ORF">PXEA_LOCUS4548</name>
</gene>
<dbReference type="EMBL" id="CAAALY010010853">
    <property type="protein sequence ID" value="VEL11108.1"/>
    <property type="molecule type" value="Genomic_DNA"/>
</dbReference>
<protein>
    <submittedName>
        <fullName evidence="1">Uncharacterized protein</fullName>
    </submittedName>
</protein>
<evidence type="ECO:0000313" key="1">
    <source>
        <dbReference type="EMBL" id="VEL11108.1"/>
    </source>
</evidence>
<evidence type="ECO:0000313" key="2">
    <source>
        <dbReference type="Proteomes" id="UP000784294"/>
    </source>
</evidence>